<comment type="subcellular location">
    <subcellularLocation>
        <location evidence="1">Membrane</location>
        <topology evidence="1">Multi-pass membrane protein</topology>
    </subcellularLocation>
</comment>
<dbReference type="Gene3D" id="1.10.287.70">
    <property type="match status" value="1"/>
</dbReference>
<geneLocation type="mitochondrion" evidence="11"/>
<evidence type="ECO:0000256" key="5">
    <source>
        <dbReference type="ARBA" id="ARBA00022967"/>
    </source>
</evidence>
<keyword evidence="4 8" id="KW-0812">Transmembrane</keyword>
<reference evidence="11" key="1">
    <citation type="journal article" date="2014" name="Genome Biol. Evol.">
        <title>Evolutionary dynamics of the mitochondrial genome in the evaniomorpha (hymenoptera)?a group with an intermediate rate of gene rearrangement.</title>
        <authorList>
            <person name="Mao M."/>
            <person name="Gibson T."/>
            <person name="Dowton M."/>
        </authorList>
    </citation>
    <scope>NUCLEOTIDE SEQUENCE</scope>
</reference>
<gene>
    <name evidence="11" type="primary">COX3</name>
</gene>
<dbReference type="CTD" id="4514"/>
<dbReference type="Pfam" id="PF00510">
    <property type="entry name" value="COX3"/>
    <property type="match status" value="1"/>
</dbReference>
<evidence type="ECO:0000259" key="10">
    <source>
        <dbReference type="PROSITE" id="PS50253"/>
    </source>
</evidence>
<dbReference type="PROSITE" id="PS50253">
    <property type="entry name" value="COX3"/>
    <property type="match status" value="1"/>
</dbReference>
<feature type="transmembrane region" description="Helical" evidence="9">
    <location>
        <begin position="12"/>
        <end position="35"/>
    </location>
</feature>
<dbReference type="InterPro" id="IPR000298">
    <property type="entry name" value="Cyt_c_oxidase-like_su3"/>
</dbReference>
<dbReference type="PANTHER" id="PTHR11403">
    <property type="entry name" value="CYTOCHROME C OXIDASE SUBUNIT III"/>
    <property type="match status" value="1"/>
</dbReference>
<evidence type="ECO:0000256" key="9">
    <source>
        <dbReference type="SAM" id="Phobius"/>
    </source>
</evidence>
<organism evidence="11">
    <name type="scientific">Orthogonalys pulchella</name>
    <dbReference type="NCBI Taxonomy" id="32427"/>
    <lineage>
        <taxon>Eukaryota</taxon>
        <taxon>Metazoa</taxon>
        <taxon>Ecdysozoa</taxon>
        <taxon>Arthropoda</taxon>
        <taxon>Hexapoda</taxon>
        <taxon>Insecta</taxon>
        <taxon>Pterygota</taxon>
        <taxon>Neoptera</taxon>
        <taxon>Endopterygota</taxon>
        <taxon>Hymenoptera</taxon>
        <taxon>Apocrita</taxon>
        <taxon>Trigonaloidea</taxon>
        <taxon>Trigonalidae</taxon>
        <taxon>Orthogonalys</taxon>
    </lineage>
</organism>
<evidence type="ECO:0000313" key="11">
    <source>
        <dbReference type="EMBL" id="AIC37438.1"/>
    </source>
</evidence>
<feature type="transmembrane region" description="Helical" evidence="9">
    <location>
        <begin position="200"/>
        <end position="221"/>
    </location>
</feature>
<sequence>MKKNFNHPFHMVSVSPWPLLVSLNLLLMMMSFIYYLQEFELSYFLILLISLILLMYQWWRDVVRESLYQGEHTIFIVKMLKLGMFLFILSELFFFVSFFWSYFHFYLSPSIDIGSMWPPKGVKIFNPMNIPLLNTVILISSGVTLTYSHYNIIMLKYYKSMFWLFFTILLGLYFSVLQWFEYEESYFSMWDSVYGSNFFLMTGFHGLHVIIGTIFLFVCFIRLMFKQFSLDHHFGFEGASWYWHFVDIVWLFLYMFVYWLPF</sequence>
<dbReference type="EMBL" id="KJ619461">
    <property type="protein sequence ID" value="AIC37438.1"/>
    <property type="molecule type" value="Genomic_DNA"/>
</dbReference>
<evidence type="ECO:0000256" key="8">
    <source>
        <dbReference type="RuleBase" id="RU003375"/>
    </source>
</evidence>
<keyword evidence="8 11" id="KW-0496">Mitochondrion</keyword>
<feature type="domain" description="Heme-copper oxidase subunit III family profile" evidence="10">
    <location>
        <begin position="5"/>
        <end position="262"/>
    </location>
</feature>
<dbReference type="InterPro" id="IPR035973">
    <property type="entry name" value="Cyt_c_oxidase_su3-like_sf"/>
</dbReference>
<dbReference type="GO" id="GO:0016020">
    <property type="term" value="C:membrane"/>
    <property type="evidence" value="ECO:0007669"/>
    <property type="project" value="UniProtKB-SubCell"/>
</dbReference>
<protein>
    <recommendedName>
        <fullName evidence="3 8">Cytochrome c oxidase subunit 3</fullName>
    </recommendedName>
</protein>
<dbReference type="InterPro" id="IPR013833">
    <property type="entry name" value="Cyt_c_oxidase_su3_a-hlx"/>
</dbReference>
<dbReference type="GO" id="GO:0005739">
    <property type="term" value="C:mitochondrion"/>
    <property type="evidence" value="ECO:0007669"/>
    <property type="project" value="TreeGrafter"/>
</dbReference>
<proteinExistence type="inferred from homology"/>
<dbReference type="InterPro" id="IPR024791">
    <property type="entry name" value="Cyt_c/ubiquinol_Oxase_su3"/>
</dbReference>
<comment type="function">
    <text evidence="8">Component of the cytochrome c oxidase, the last enzyme in the mitochondrial electron transport chain which drives oxidative phosphorylation. The respiratory chain contains 3 multisubunit complexes succinate dehydrogenase (complex II, CII), ubiquinol-cytochrome c oxidoreductase (cytochrome b-c1 complex, complex III, CIII) and cytochrome c oxidase (complex IV, CIV), that cooperate to transfer electrons derived from NADH and succinate to molecular oxygen, creating an electrochemical gradient over the inner membrane that drives transmembrane transport and the ATP synthase. Cytochrome c oxidase is the component of the respiratory chain that catalyzes the reduction of oxygen to water. Electrons originating from reduced cytochrome c in the intermembrane space (IMS) are transferred via the dinuclear copper A center (CU(A)) of subunit 2 and heme A of subunit 1 to the active site in subunit 1, a binuclear center (BNC) formed by heme A3 and copper B (CU(B)). The BNC reduces molecular oxygen to 2 water molecules using 4 electrons from cytochrome c in the IMS and 4 protons from the mitochondrial matrix.</text>
</comment>
<evidence type="ECO:0000256" key="7">
    <source>
        <dbReference type="ARBA" id="ARBA00023136"/>
    </source>
</evidence>
<dbReference type="SUPFAM" id="SSF81452">
    <property type="entry name" value="Cytochrome c oxidase subunit III-like"/>
    <property type="match status" value="1"/>
</dbReference>
<evidence type="ECO:0000256" key="4">
    <source>
        <dbReference type="ARBA" id="ARBA00022692"/>
    </source>
</evidence>
<feature type="transmembrane region" description="Helical" evidence="9">
    <location>
        <begin position="241"/>
        <end position="260"/>
    </location>
</feature>
<feature type="transmembrane region" description="Helical" evidence="9">
    <location>
        <begin position="162"/>
        <end position="180"/>
    </location>
</feature>
<evidence type="ECO:0000256" key="6">
    <source>
        <dbReference type="ARBA" id="ARBA00022989"/>
    </source>
</evidence>
<keyword evidence="6 9" id="KW-1133">Transmembrane helix</keyword>
<dbReference type="AlphaFoldDB" id="A0A096XMY9"/>
<feature type="transmembrane region" description="Helical" evidence="9">
    <location>
        <begin position="41"/>
        <end position="59"/>
    </location>
</feature>
<dbReference type="CDD" id="cd01665">
    <property type="entry name" value="Cyt_c_Oxidase_III"/>
    <property type="match status" value="1"/>
</dbReference>
<dbReference type="InterPro" id="IPR033945">
    <property type="entry name" value="Cyt_c_oxase_su3_dom"/>
</dbReference>
<comment type="similarity">
    <text evidence="2 8">Belongs to the cytochrome c oxidase subunit 3 family.</text>
</comment>
<evidence type="ECO:0000256" key="3">
    <source>
        <dbReference type="ARBA" id="ARBA00015944"/>
    </source>
</evidence>
<dbReference type="RefSeq" id="YP_009092373.1">
    <property type="nucleotide sequence ID" value="NC_025289.1"/>
</dbReference>
<feature type="transmembrane region" description="Helical" evidence="9">
    <location>
        <begin position="130"/>
        <end position="150"/>
    </location>
</feature>
<feature type="transmembrane region" description="Helical" evidence="9">
    <location>
        <begin position="80"/>
        <end position="103"/>
    </location>
</feature>
<accession>A0A096XMY9</accession>
<dbReference type="PANTHER" id="PTHR11403:SF7">
    <property type="entry name" value="CYTOCHROME C OXIDASE SUBUNIT 3"/>
    <property type="match status" value="1"/>
</dbReference>
<dbReference type="GeneID" id="20832788"/>
<name>A0A096XMY9_9HYME</name>
<evidence type="ECO:0000256" key="1">
    <source>
        <dbReference type="ARBA" id="ARBA00004141"/>
    </source>
</evidence>
<keyword evidence="5" id="KW-1278">Translocase</keyword>
<dbReference type="GO" id="GO:0004129">
    <property type="term" value="F:cytochrome-c oxidase activity"/>
    <property type="evidence" value="ECO:0007669"/>
    <property type="project" value="InterPro"/>
</dbReference>
<dbReference type="Gene3D" id="1.20.120.80">
    <property type="entry name" value="Cytochrome c oxidase, subunit III, four-helix bundle"/>
    <property type="match status" value="1"/>
</dbReference>
<dbReference type="GO" id="GO:0006123">
    <property type="term" value="P:mitochondrial electron transport, cytochrome c to oxygen"/>
    <property type="evidence" value="ECO:0007669"/>
    <property type="project" value="TreeGrafter"/>
</dbReference>
<evidence type="ECO:0000256" key="2">
    <source>
        <dbReference type="ARBA" id="ARBA00010581"/>
    </source>
</evidence>
<keyword evidence="7 9" id="KW-0472">Membrane</keyword>